<dbReference type="InterPro" id="IPR012677">
    <property type="entry name" value="Nucleotide-bd_a/b_plait_sf"/>
</dbReference>
<evidence type="ECO:0008006" key="3">
    <source>
        <dbReference type="Google" id="ProtNLM"/>
    </source>
</evidence>
<dbReference type="Gene3D" id="3.30.70.330">
    <property type="match status" value="1"/>
</dbReference>
<evidence type="ECO:0000313" key="1">
    <source>
        <dbReference type="EMBL" id="GMR50193.1"/>
    </source>
</evidence>
<keyword evidence="2" id="KW-1185">Reference proteome</keyword>
<comment type="caution">
    <text evidence="1">The sequence shown here is derived from an EMBL/GenBank/DDBJ whole genome shotgun (WGS) entry which is preliminary data.</text>
</comment>
<feature type="non-terminal residue" evidence="1">
    <location>
        <position position="1"/>
    </location>
</feature>
<proteinExistence type="predicted"/>
<feature type="non-terminal residue" evidence="1">
    <location>
        <position position="111"/>
    </location>
</feature>
<accession>A0AAN5CSY4</accession>
<dbReference type="EMBL" id="BTRK01000004">
    <property type="protein sequence ID" value="GMR50193.1"/>
    <property type="molecule type" value="Genomic_DNA"/>
</dbReference>
<dbReference type="Proteomes" id="UP001328107">
    <property type="component" value="Unassembled WGS sequence"/>
</dbReference>
<dbReference type="SUPFAM" id="SSF54928">
    <property type="entry name" value="RNA-binding domain, RBD"/>
    <property type="match status" value="1"/>
</dbReference>
<reference evidence="2" key="1">
    <citation type="submission" date="2022-10" db="EMBL/GenBank/DDBJ databases">
        <title>Genome assembly of Pristionchus species.</title>
        <authorList>
            <person name="Yoshida K."/>
            <person name="Sommer R.J."/>
        </authorList>
    </citation>
    <scope>NUCLEOTIDE SEQUENCE [LARGE SCALE GENOMIC DNA]</scope>
    <source>
        <strain evidence="2">RS5460</strain>
    </source>
</reference>
<evidence type="ECO:0000313" key="2">
    <source>
        <dbReference type="Proteomes" id="UP001328107"/>
    </source>
</evidence>
<dbReference type="AlphaFoldDB" id="A0AAN5CSY4"/>
<organism evidence="1 2">
    <name type="scientific">Pristionchus mayeri</name>
    <dbReference type="NCBI Taxonomy" id="1317129"/>
    <lineage>
        <taxon>Eukaryota</taxon>
        <taxon>Metazoa</taxon>
        <taxon>Ecdysozoa</taxon>
        <taxon>Nematoda</taxon>
        <taxon>Chromadorea</taxon>
        <taxon>Rhabditida</taxon>
        <taxon>Rhabditina</taxon>
        <taxon>Diplogasteromorpha</taxon>
        <taxon>Diplogasteroidea</taxon>
        <taxon>Neodiplogasteridae</taxon>
        <taxon>Pristionchus</taxon>
    </lineage>
</organism>
<dbReference type="GO" id="GO:0003676">
    <property type="term" value="F:nucleic acid binding"/>
    <property type="evidence" value="ECO:0007669"/>
    <property type="project" value="InterPro"/>
</dbReference>
<protein>
    <recommendedName>
        <fullName evidence="3">RRM domain-containing protein</fullName>
    </recommendedName>
</protein>
<name>A0AAN5CSY4_9BILA</name>
<sequence length="111" mass="12622">DNVNEKCLLDLANNQKMPPEEVIVFYHPLTRKHLTIALILFKNSNTARQFIEANNGVSLMGQTISCRLDPFGARLSKMYTSMANEPLPTLKYLRGMSEKKLALRREKITGI</sequence>
<dbReference type="InterPro" id="IPR035979">
    <property type="entry name" value="RBD_domain_sf"/>
</dbReference>
<gene>
    <name evidence="1" type="ORF">PMAYCL1PPCAC_20388</name>
</gene>